<protein>
    <submittedName>
        <fullName evidence="1">Uncharacterized protein</fullName>
    </submittedName>
</protein>
<reference evidence="2" key="1">
    <citation type="submission" date="2019-02" db="EMBL/GenBank/DDBJ databases">
        <title>Isolation and identification of novel species under the genus Muribaculum.</title>
        <authorList>
            <person name="Miyake S."/>
            <person name="Ding Y."/>
            <person name="Low A."/>
            <person name="Soh M."/>
            <person name="Seedorf H."/>
        </authorList>
    </citation>
    <scope>NUCLEOTIDE SEQUENCE [LARGE SCALE GENOMIC DNA]</scope>
    <source>
        <strain evidence="2">H5</strain>
    </source>
</reference>
<proteinExistence type="predicted"/>
<evidence type="ECO:0000313" key="2">
    <source>
        <dbReference type="Proteomes" id="UP000297149"/>
    </source>
</evidence>
<dbReference type="RefSeq" id="WP_136413941.1">
    <property type="nucleotide sequence ID" value="NZ_CP039396.1"/>
</dbReference>
<keyword evidence="2" id="KW-1185">Reference proteome</keyword>
<sequence length="107" mass="12247">MLDVLGDLKEEVITKMNNLNNAIWNSATGNGIEGLNNAYHIGGAYFCKLTHYLDENQSNVDEAYRLLWDNHLRGVLFEYLRGSVDAMENLKMLENIFFKTDSDVMPE</sequence>
<gene>
    <name evidence="1" type="ORF">E7747_02680</name>
</gene>
<dbReference type="KEGG" id="ddb:E7747_02680"/>
<dbReference type="EMBL" id="CP039396">
    <property type="protein sequence ID" value="QCD41307.1"/>
    <property type="molecule type" value="Genomic_DNA"/>
</dbReference>
<evidence type="ECO:0000313" key="1">
    <source>
        <dbReference type="EMBL" id="QCD41307.1"/>
    </source>
</evidence>
<dbReference type="Proteomes" id="UP000297149">
    <property type="component" value="Chromosome"/>
</dbReference>
<dbReference type="AlphaFoldDB" id="A0A4P7W0N5"/>
<name>A0A4P7W0N5_9BACT</name>
<accession>A0A4P7W0N5</accession>
<organism evidence="1 2">
    <name type="scientific">Duncaniella dubosii</name>
    <dbReference type="NCBI Taxonomy" id="2518971"/>
    <lineage>
        <taxon>Bacteria</taxon>
        <taxon>Pseudomonadati</taxon>
        <taxon>Bacteroidota</taxon>
        <taxon>Bacteroidia</taxon>
        <taxon>Bacteroidales</taxon>
        <taxon>Muribaculaceae</taxon>
        <taxon>Duncaniella</taxon>
    </lineage>
</organism>